<protein>
    <recommendedName>
        <fullName evidence="2">Transposase</fullName>
    </recommendedName>
</protein>
<name>A0A653EVM1_9MYCO</name>
<dbReference type="EMBL" id="LR589108">
    <property type="protein sequence ID" value="VTP00806.1"/>
    <property type="molecule type" value="Genomic_DNA"/>
</dbReference>
<accession>A0A653EVM1</accession>
<gene>
    <name evidence="1" type="ORF">BIN_B_03725</name>
</gene>
<sequence length="96" mass="10568">MVKTPYRIVIENLNVAGMLASHRLARAISDAGWAEFARLLKYKQAWRGGHLVEADPLVSLDPPMPALRAVNRAMTLADRVFTCAADTPPTETPTPR</sequence>
<dbReference type="AlphaFoldDB" id="A0A653EVM1"/>
<evidence type="ECO:0000313" key="1">
    <source>
        <dbReference type="EMBL" id="VTP00806.1"/>
    </source>
</evidence>
<evidence type="ECO:0008006" key="2">
    <source>
        <dbReference type="Google" id="ProtNLM"/>
    </source>
</evidence>
<organism evidence="1">
    <name type="scientific">Mycobacterium riyadhense</name>
    <dbReference type="NCBI Taxonomy" id="486698"/>
    <lineage>
        <taxon>Bacteria</taxon>
        <taxon>Bacillati</taxon>
        <taxon>Actinomycetota</taxon>
        <taxon>Actinomycetes</taxon>
        <taxon>Mycobacteriales</taxon>
        <taxon>Mycobacteriaceae</taxon>
        <taxon>Mycobacterium</taxon>
    </lineage>
</organism>
<reference evidence="1" key="1">
    <citation type="submission" date="2019-05" db="EMBL/GenBank/DDBJ databases">
        <authorList>
            <person name="Naeem R."/>
            <person name="Antony C."/>
            <person name="Guan Q."/>
        </authorList>
    </citation>
    <scope>NUCLEOTIDE SEQUENCE</scope>
    <source>
        <strain evidence="1">2</strain>
    </source>
</reference>
<proteinExistence type="predicted"/>